<dbReference type="Pfam" id="PF14070">
    <property type="entry name" value="YjfB_motility"/>
    <property type="match status" value="1"/>
</dbReference>
<comment type="caution">
    <text evidence="1">The sequence shown here is derived from an EMBL/GenBank/DDBJ whole genome shotgun (WGS) entry which is preliminary data.</text>
</comment>
<dbReference type="AlphaFoldDB" id="A0A317DTM0"/>
<evidence type="ECO:0000313" key="2">
    <source>
        <dbReference type="Proteomes" id="UP000246077"/>
    </source>
</evidence>
<protein>
    <recommendedName>
        <fullName evidence="3">Motility protein</fullName>
    </recommendedName>
</protein>
<dbReference type="OrthoDB" id="7679117at2"/>
<evidence type="ECO:0000313" key="1">
    <source>
        <dbReference type="EMBL" id="PWR18019.1"/>
    </source>
</evidence>
<reference evidence="2" key="1">
    <citation type="submission" date="2018-05" db="EMBL/GenBank/DDBJ databases">
        <title>Zavarzinia sp. HR-AS.</title>
        <authorList>
            <person name="Lee Y."/>
            <person name="Jeon C.O."/>
        </authorList>
    </citation>
    <scope>NUCLEOTIDE SEQUENCE [LARGE SCALE GENOMIC DNA]</scope>
    <source>
        <strain evidence="2">DSM 1231</strain>
    </source>
</reference>
<gene>
    <name evidence="1" type="ORF">DKG75_20995</name>
</gene>
<keyword evidence="2" id="KW-1185">Reference proteome</keyword>
<dbReference type="EMBL" id="QGLF01000007">
    <property type="protein sequence ID" value="PWR18019.1"/>
    <property type="molecule type" value="Genomic_DNA"/>
</dbReference>
<evidence type="ECO:0008006" key="3">
    <source>
        <dbReference type="Google" id="ProtNLM"/>
    </source>
</evidence>
<dbReference type="Proteomes" id="UP000246077">
    <property type="component" value="Unassembled WGS sequence"/>
</dbReference>
<sequence>MGWRKTMTDLASLAVAMTTSQTRTEASLAFLRQNADFQRQSVLALVETAAAAPQAPEGMGKIVDQYA</sequence>
<name>A0A317DTM0_9PROT</name>
<accession>A0A317DTM0</accession>
<dbReference type="InterPro" id="IPR025906">
    <property type="entry name" value="YjfB_motility"/>
</dbReference>
<organism evidence="1 2">
    <name type="scientific">Zavarzinia compransoris</name>
    <dbReference type="NCBI Taxonomy" id="1264899"/>
    <lineage>
        <taxon>Bacteria</taxon>
        <taxon>Pseudomonadati</taxon>
        <taxon>Pseudomonadota</taxon>
        <taxon>Alphaproteobacteria</taxon>
        <taxon>Rhodospirillales</taxon>
        <taxon>Zavarziniaceae</taxon>
        <taxon>Zavarzinia</taxon>
    </lineage>
</organism>
<proteinExistence type="predicted"/>